<evidence type="ECO:0000313" key="2">
    <source>
        <dbReference type="Proteomes" id="UP000243308"/>
    </source>
</evidence>
<dbReference type="Proteomes" id="UP000243308">
    <property type="component" value="Unassembled WGS sequence"/>
</dbReference>
<protein>
    <submittedName>
        <fullName evidence="1">Uncharacterized protein</fullName>
    </submittedName>
</protein>
<dbReference type="SUPFAM" id="SSF63829">
    <property type="entry name" value="Calcium-dependent phosphotriesterase"/>
    <property type="match status" value="1"/>
</dbReference>
<accession>A0A086TIN2</accession>
<sequence>MSALHGLTNSKFFRNDNKLLLIDPKVHSLQAAPIVLKEISVPAPGLGPHYVGEYGIDLWASLQDSYAVLRISHVNPCDYNIYQGVPRPVFVAQYPISKVFYTGQDDSSAIMRIDPKTGSTTQYMVPPEIGQTPVGMISGPNGVWFTLLGNVTSGTGTVGFIDAHNNIIYHKLQSVLGQDAALLHLAFDLNVAKNHVLWLLSSSINDSNALNSIIKITFDAKWQSILKEEVKALPTQYSEAHRILITPHNIFATELASSKLLTYFKK</sequence>
<gene>
    <name evidence="1" type="ORF">MVEG_12318</name>
</gene>
<organism evidence="1 2">
    <name type="scientific">Podila verticillata NRRL 6337</name>
    <dbReference type="NCBI Taxonomy" id="1069443"/>
    <lineage>
        <taxon>Eukaryota</taxon>
        <taxon>Fungi</taxon>
        <taxon>Fungi incertae sedis</taxon>
        <taxon>Mucoromycota</taxon>
        <taxon>Mortierellomycotina</taxon>
        <taxon>Mortierellomycetes</taxon>
        <taxon>Mortierellales</taxon>
        <taxon>Mortierellaceae</taxon>
        <taxon>Podila</taxon>
    </lineage>
</organism>
<evidence type="ECO:0000313" key="1">
    <source>
        <dbReference type="EMBL" id="KFH61809.1"/>
    </source>
</evidence>
<proteinExistence type="predicted"/>
<dbReference type="Gene3D" id="2.130.10.10">
    <property type="entry name" value="YVTN repeat-like/Quinoprotein amine dehydrogenase"/>
    <property type="match status" value="1"/>
</dbReference>
<dbReference type="InterPro" id="IPR015943">
    <property type="entry name" value="WD40/YVTN_repeat-like_dom_sf"/>
</dbReference>
<dbReference type="EMBL" id="KN042438">
    <property type="protein sequence ID" value="KFH61809.1"/>
    <property type="molecule type" value="Genomic_DNA"/>
</dbReference>
<dbReference type="OrthoDB" id="5588185at2759"/>
<reference evidence="1 2" key="1">
    <citation type="submission" date="2011-02" db="EMBL/GenBank/DDBJ databases">
        <title>The Genome Sequence of Mortierella verticillata NRRL 6337.</title>
        <authorList>
            <consortium name="The Broad Institute Genome Sequencing Platform"/>
            <person name="Russ C."/>
            <person name="Cuomo C."/>
            <person name="Burger G."/>
            <person name="Gray M.W."/>
            <person name="Holland P.W.H."/>
            <person name="King N."/>
            <person name="Lang F.B.F."/>
            <person name="Roger A.J."/>
            <person name="Ruiz-Trillo I."/>
            <person name="Young S.K."/>
            <person name="Zeng Q."/>
            <person name="Gargeya S."/>
            <person name="Alvarado L."/>
            <person name="Berlin A."/>
            <person name="Chapman S.B."/>
            <person name="Chen Z."/>
            <person name="Freedman E."/>
            <person name="Gellesch M."/>
            <person name="Goldberg J."/>
            <person name="Griggs A."/>
            <person name="Gujja S."/>
            <person name="Heilman E."/>
            <person name="Heiman D."/>
            <person name="Howarth C."/>
            <person name="Mehta T."/>
            <person name="Neiman D."/>
            <person name="Pearson M."/>
            <person name="Roberts A."/>
            <person name="Saif S."/>
            <person name="Shea T."/>
            <person name="Shenoy N."/>
            <person name="Sisk P."/>
            <person name="Stolte C."/>
            <person name="Sykes S."/>
            <person name="White J."/>
            <person name="Yandava C."/>
            <person name="Haas B."/>
            <person name="Nusbaum C."/>
            <person name="Birren B."/>
        </authorList>
    </citation>
    <scope>NUCLEOTIDE SEQUENCE [LARGE SCALE GENOMIC DNA]</scope>
    <source>
        <strain evidence="1 2">NRRL 6337</strain>
    </source>
</reference>
<dbReference type="AlphaFoldDB" id="A0A086TIN2"/>
<keyword evidence="2" id="KW-1185">Reference proteome</keyword>
<name>A0A086TIN2_9FUNG</name>